<dbReference type="EMBL" id="JAEHOE010000058">
    <property type="protein sequence ID" value="KAG2490785.1"/>
    <property type="molecule type" value="Genomic_DNA"/>
</dbReference>
<feature type="domain" description="Ribosomal RNA methyltransferase FtsJ" evidence="2">
    <location>
        <begin position="443"/>
        <end position="544"/>
    </location>
</feature>
<dbReference type="GO" id="GO:0032259">
    <property type="term" value="P:methylation"/>
    <property type="evidence" value="ECO:0007669"/>
    <property type="project" value="InterPro"/>
</dbReference>
<dbReference type="CDD" id="cd02440">
    <property type="entry name" value="AdoMet_MTases"/>
    <property type="match status" value="1"/>
</dbReference>
<accession>A0A835XVX0</accession>
<feature type="compositionally biased region" description="Basic residues" evidence="1">
    <location>
        <begin position="329"/>
        <end position="345"/>
    </location>
</feature>
<dbReference type="Gene3D" id="3.40.50.150">
    <property type="entry name" value="Vaccinia Virus protein VP39"/>
    <property type="match status" value="1"/>
</dbReference>
<name>A0A835XVX0_9CHLO</name>
<proteinExistence type="predicted"/>
<feature type="compositionally biased region" description="Gly residues" evidence="1">
    <location>
        <begin position="313"/>
        <end position="322"/>
    </location>
</feature>
<dbReference type="AlphaFoldDB" id="A0A835XVX0"/>
<evidence type="ECO:0000313" key="4">
    <source>
        <dbReference type="Proteomes" id="UP000612055"/>
    </source>
</evidence>
<dbReference type="SUPFAM" id="SSF53335">
    <property type="entry name" value="S-adenosyl-L-methionine-dependent methyltransferases"/>
    <property type="match status" value="1"/>
</dbReference>
<evidence type="ECO:0000313" key="3">
    <source>
        <dbReference type="EMBL" id="KAG2490785.1"/>
    </source>
</evidence>
<dbReference type="InterPro" id="IPR029063">
    <property type="entry name" value="SAM-dependent_MTases_sf"/>
</dbReference>
<sequence length="623" mass="64979">MTMDERGGSAAASRGWHVLFQFPNQLHVYRLKQLFDSGNSHVFPEGFANEAVELGPIHGQLGPCLLMFTWVGLGPEQLLDWLKRSCYDWVVLRIYWISASPVRQPASAPASATADGAAQASGAVQAQAAQLPYATYTGPRALLEAVRAAAQAAGGPEGLGGVKLQVYPRSVEAATAVLLSDALPLELDGPSHVLFVIQWPSEPVAAATAAVAACEADHVRLAKTHDKQQKASQHMAEELEGLAAALRAAGQVPLSEAEMAAAEAAAAAGEGKEAAGGAAEAAEEEEAVETQEAACAQGGDEAAAAAEEAACGQGEGEGGEANGDGAQRKVAKKVHQNQRMKKQKKVPSGDGPVPVLEAVAAIADPTERWRVATARAGLERRRQAEREQRRAAVVERCAAERAALDAALAAAQEVAQYSYGLAPADWQYQYGSDRDKKMPGQLCRAASKLREALICCTGSAELRPGLAAVDVGAAPGGWTQMLAAAGARLVVSIDPAQMDPGVAALPNVTHLQCRCDEAVASGRLAGALEAAGLSEVDYVVCDVNAHPGQTVGWLEPVLPLLAPGGSLILTLKTFGRGKDKESYGAELAERLGPGFEPGRLVWLLSNTLCERTYVAVKRAAVGV</sequence>
<feature type="region of interest" description="Disordered" evidence="1">
    <location>
        <begin position="271"/>
        <end position="352"/>
    </location>
</feature>
<dbReference type="InterPro" id="IPR002877">
    <property type="entry name" value="RNA_MeTrfase_FtsJ_dom"/>
</dbReference>
<dbReference type="PANTHER" id="PTHR37524:SF2">
    <property type="entry name" value="RIBOSOMAL RNA METHYLTRANSFERASE FTSJ DOMAIN-CONTAINING PROTEIN"/>
    <property type="match status" value="1"/>
</dbReference>
<keyword evidence="4" id="KW-1185">Reference proteome</keyword>
<evidence type="ECO:0000256" key="1">
    <source>
        <dbReference type="SAM" id="MobiDB-lite"/>
    </source>
</evidence>
<reference evidence="3" key="1">
    <citation type="journal article" date="2020" name="bioRxiv">
        <title>Comparative genomics of Chlamydomonas.</title>
        <authorList>
            <person name="Craig R.J."/>
            <person name="Hasan A.R."/>
            <person name="Ness R.W."/>
            <person name="Keightley P.D."/>
        </authorList>
    </citation>
    <scope>NUCLEOTIDE SEQUENCE</scope>
    <source>
        <strain evidence="3">CCAP 11/70</strain>
    </source>
</reference>
<dbReference type="GO" id="GO:0008168">
    <property type="term" value="F:methyltransferase activity"/>
    <property type="evidence" value="ECO:0007669"/>
    <property type="project" value="InterPro"/>
</dbReference>
<gene>
    <name evidence="3" type="ORF">HYH03_010707</name>
</gene>
<protein>
    <recommendedName>
        <fullName evidence="2">Ribosomal RNA methyltransferase FtsJ domain-containing protein</fullName>
    </recommendedName>
</protein>
<organism evidence="3 4">
    <name type="scientific">Edaphochlamys debaryana</name>
    <dbReference type="NCBI Taxonomy" id="47281"/>
    <lineage>
        <taxon>Eukaryota</taxon>
        <taxon>Viridiplantae</taxon>
        <taxon>Chlorophyta</taxon>
        <taxon>core chlorophytes</taxon>
        <taxon>Chlorophyceae</taxon>
        <taxon>CS clade</taxon>
        <taxon>Chlamydomonadales</taxon>
        <taxon>Chlamydomonadales incertae sedis</taxon>
        <taxon>Edaphochlamys</taxon>
    </lineage>
</organism>
<feature type="compositionally biased region" description="Low complexity" evidence="1">
    <location>
        <begin position="290"/>
        <end position="312"/>
    </location>
</feature>
<comment type="caution">
    <text evidence="3">The sequence shown here is derived from an EMBL/GenBank/DDBJ whole genome shotgun (WGS) entry which is preliminary data.</text>
</comment>
<evidence type="ECO:0000259" key="2">
    <source>
        <dbReference type="Pfam" id="PF01728"/>
    </source>
</evidence>
<feature type="compositionally biased region" description="Low complexity" evidence="1">
    <location>
        <begin position="271"/>
        <end position="280"/>
    </location>
</feature>
<dbReference type="OrthoDB" id="546055at2759"/>
<dbReference type="Pfam" id="PF01728">
    <property type="entry name" value="FtsJ"/>
    <property type="match status" value="1"/>
</dbReference>
<dbReference type="Proteomes" id="UP000612055">
    <property type="component" value="Unassembled WGS sequence"/>
</dbReference>
<dbReference type="PANTHER" id="PTHR37524">
    <property type="entry name" value="RIBOSOMAL RNA LARGE SUBUNIT METHYLTRANSFERASE M"/>
    <property type="match status" value="1"/>
</dbReference>